<dbReference type="InterPro" id="IPR051212">
    <property type="entry name" value="Type-I_RE_S_subunit"/>
</dbReference>
<reference evidence="5 6" key="1">
    <citation type="submission" date="2012-02" db="EMBL/GenBank/DDBJ databases">
        <title>The Genome Sequence of Bacteroides dorei CL02T12C06.</title>
        <authorList>
            <consortium name="The Broad Institute Genome Sequencing Platform"/>
            <person name="Earl A."/>
            <person name="Ward D."/>
            <person name="Feldgarden M."/>
            <person name="Gevers D."/>
            <person name="Zitomersky N.L."/>
            <person name="Coyne M.J."/>
            <person name="Comstock L.E."/>
            <person name="Young S.K."/>
            <person name="Zeng Q."/>
            <person name="Gargeya S."/>
            <person name="Fitzgerald M."/>
            <person name="Haas B."/>
            <person name="Abouelleil A."/>
            <person name="Alvarado L."/>
            <person name="Arachchi H.M."/>
            <person name="Berlin A."/>
            <person name="Chapman S.B."/>
            <person name="Gearin G."/>
            <person name="Goldberg J."/>
            <person name="Griggs A."/>
            <person name="Gujja S."/>
            <person name="Hansen M."/>
            <person name="Heiman D."/>
            <person name="Howarth C."/>
            <person name="Larimer J."/>
            <person name="Lui A."/>
            <person name="MacDonald P.J.P."/>
            <person name="McCowen C."/>
            <person name="Montmayeur A."/>
            <person name="Murphy C."/>
            <person name="Neiman D."/>
            <person name="Pearson M."/>
            <person name="Priest M."/>
            <person name="Roberts A."/>
            <person name="Saif S."/>
            <person name="Shea T."/>
            <person name="Sisk P."/>
            <person name="Stolte C."/>
            <person name="Sykes S."/>
            <person name="Wortman J."/>
            <person name="Nusbaum C."/>
            <person name="Birren B."/>
        </authorList>
    </citation>
    <scope>NUCLEOTIDE SEQUENCE [LARGE SCALE GENOMIC DNA]</scope>
    <source>
        <strain evidence="5 6">CL02T12C06</strain>
    </source>
</reference>
<dbReference type="InterPro" id="IPR044946">
    <property type="entry name" value="Restrct_endonuc_typeI_TRD_sf"/>
</dbReference>
<evidence type="ECO:0000256" key="2">
    <source>
        <dbReference type="ARBA" id="ARBA00022747"/>
    </source>
</evidence>
<dbReference type="RefSeq" id="WP_007856942.1">
    <property type="nucleotide sequence ID" value="NZ_JH724134.1"/>
</dbReference>
<keyword evidence="2" id="KW-0680">Restriction system</keyword>
<dbReference type="Gene3D" id="3.90.220.20">
    <property type="entry name" value="DNA methylase specificity domains"/>
    <property type="match status" value="2"/>
</dbReference>
<dbReference type="CDD" id="cd17515">
    <property type="entry name" value="RMtype1_S_MjaORF132P_Sau1132ORF3780P-TRD1-CR1_like"/>
    <property type="match status" value="1"/>
</dbReference>
<feature type="domain" description="Type I restriction modification DNA specificity" evidence="4">
    <location>
        <begin position="235"/>
        <end position="405"/>
    </location>
</feature>
<gene>
    <name evidence="5" type="ORF">HMPREF1064_02361</name>
</gene>
<keyword evidence="6" id="KW-1185">Reference proteome</keyword>
<dbReference type="AlphaFoldDB" id="I9FKN0"/>
<protein>
    <recommendedName>
        <fullName evidence="4">Type I restriction modification DNA specificity domain-containing protein</fullName>
    </recommendedName>
</protein>
<name>I9FKN0_9BACT</name>
<feature type="domain" description="Type I restriction modification DNA specificity" evidence="4">
    <location>
        <begin position="6"/>
        <end position="177"/>
    </location>
</feature>
<dbReference type="PATRIC" id="fig|997876.3.peg.2417"/>
<dbReference type="OrthoDB" id="667970at2"/>
<dbReference type="Proteomes" id="UP000005974">
    <property type="component" value="Unassembled WGS sequence"/>
</dbReference>
<organism evidence="5 6">
    <name type="scientific">Phocaeicola dorei CL02T12C06</name>
    <dbReference type="NCBI Taxonomy" id="997876"/>
    <lineage>
        <taxon>Bacteria</taxon>
        <taxon>Pseudomonadati</taxon>
        <taxon>Bacteroidota</taxon>
        <taxon>Bacteroidia</taxon>
        <taxon>Bacteroidales</taxon>
        <taxon>Bacteroidaceae</taxon>
        <taxon>Phocaeicola</taxon>
    </lineage>
</organism>
<dbReference type="GO" id="GO:0009307">
    <property type="term" value="P:DNA restriction-modification system"/>
    <property type="evidence" value="ECO:0007669"/>
    <property type="project" value="UniProtKB-KW"/>
</dbReference>
<dbReference type="EMBL" id="AGXJ01000038">
    <property type="protein sequence ID" value="EIY34074.1"/>
    <property type="molecule type" value="Genomic_DNA"/>
</dbReference>
<comment type="caution">
    <text evidence="5">The sequence shown here is derived from an EMBL/GenBank/DDBJ whole genome shotgun (WGS) entry which is preliminary data.</text>
</comment>
<evidence type="ECO:0000313" key="5">
    <source>
        <dbReference type="EMBL" id="EIY34074.1"/>
    </source>
</evidence>
<dbReference type="Pfam" id="PF01420">
    <property type="entry name" value="Methylase_S"/>
    <property type="match status" value="2"/>
</dbReference>
<accession>I9FKN0</accession>
<evidence type="ECO:0000256" key="1">
    <source>
        <dbReference type="ARBA" id="ARBA00010923"/>
    </source>
</evidence>
<dbReference type="PANTHER" id="PTHR43140:SF1">
    <property type="entry name" value="TYPE I RESTRICTION ENZYME ECOKI SPECIFICITY SUBUNIT"/>
    <property type="match status" value="1"/>
</dbReference>
<comment type="similarity">
    <text evidence="1">Belongs to the type-I restriction system S methylase family.</text>
</comment>
<dbReference type="HOGENOM" id="CLU_021095_10_4_10"/>
<dbReference type="InterPro" id="IPR000055">
    <property type="entry name" value="Restrct_endonuc_typeI_TRD"/>
</dbReference>
<sequence>MPFEIPKGWVWTTLGDIGTWQAGGTPSRSNKSYYGGNIPWLKTGDLNDGLITNIPETITEDAVANSSAKINPAGSVLIAMYGATIGKLGILTFPATTNQACCACIEYFAITQHYLFYFLLSHRNMFIAKGGGGAQPNISKEIIVNTAIPLPPLAEQERIVTKIERWFALIDEIEQDKSDLQSIIKQAKSKILDIAIHGKLVSQDPNDEAASKLLKRINPKAEITCDNGHYTFDVPSGWITTNLGSIFNVVSAKRILKSDWKHSGVPFYRAREIAKLSIYGLVDNELYISEEHYNSLKEKFPVPKASDIMISAIGTIGKCYIVKESDKFYYKDASVLCLCNDYQINTKYIYHIMRSEYMLKQMYDNSKGTTVDTITIEKAKQYILPLPPLAEQQRIVAKIEETFSIFDGIQNSLEA</sequence>
<proteinExistence type="inferred from homology"/>
<dbReference type="GO" id="GO:0003677">
    <property type="term" value="F:DNA binding"/>
    <property type="evidence" value="ECO:0007669"/>
    <property type="project" value="UniProtKB-KW"/>
</dbReference>
<evidence type="ECO:0000259" key="4">
    <source>
        <dbReference type="Pfam" id="PF01420"/>
    </source>
</evidence>
<dbReference type="REBASE" id="92941">
    <property type="entry name" value="S1.Bdo12C06ORF2361P"/>
</dbReference>
<keyword evidence="3" id="KW-0238">DNA-binding</keyword>
<evidence type="ECO:0000313" key="6">
    <source>
        <dbReference type="Proteomes" id="UP000005974"/>
    </source>
</evidence>
<dbReference type="PANTHER" id="PTHR43140">
    <property type="entry name" value="TYPE-1 RESTRICTION ENZYME ECOKI SPECIFICITY PROTEIN"/>
    <property type="match status" value="1"/>
</dbReference>
<evidence type="ECO:0000256" key="3">
    <source>
        <dbReference type="ARBA" id="ARBA00023125"/>
    </source>
</evidence>
<dbReference type="SUPFAM" id="SSF116734">
    <property type="entry name" value="DNA methylase specificity domain"/>
    <property type="match status" value="2"/>
</dbReference>